<dbReference type="Proteomes" id="UP000053144">
    <property type="component" value="Chromosome 8"/>
</dbReference>
<organism evidence="1 2">
    <name type="scientific">Phaseolus angularis</name>
    <name type="common">Azuki bean</name>
    <name type="synonym">Vigna angularis</name>
    <dbReference type="NCBI Taxonomy" id="3914"/>
    <lineage>
        <taxon>Eukaryota</taxon>
        <taxon>Viridiplantae</taxon>
        <taxon>Streptophyta</taxon>
        <taxon>Embryophyta</taxon>
        <taxon>Tracheophyta</taxon>
        <taxon>Spermatophyta</taxon>
        <taxon>Magnoliopsida</taxon>
        <taxon>eudicotyledons</taxon>
        <taxon>Gunneridae</taxon>
        <taxon>Pentapetalae</taxon>
        <taxon>rosids</taxon>
        <taxon>fabids</taxon>
        <taxon>Fabales</taxon>
        <taxon>Fabaceae</taxon>
        <taxon>Papilionoideae</taxon>
        <taxon>50 kb inversion clade</taxon>
        <taxon>NPAAA clade</taxon>
        <taxon>indigoferoid/millettioid clade</taxon>
        <taxon>Phaseoleae</taxon>
        <taxon>Vigna</taxon>
    </lineage>
</organism>
<name>A0A0L9V2T5_PHAAN</name>
<dbReference type="EMBL" id="CM003378">
    <property type="protein sequence ID" value="KOM49353.1"/>
    <property type="molecule type" value="Genomic_DNA"/>
</dbReference>
<protein>
    <recommendedName>
        <fullName evidence="3">Ubiquitin-like protease family profile domain-containing protein</fullName>
    </recommendedName>
</protein>
<evidence type="ECO:0000313" key="1">
    <source>
        <dbReference type="EMBL" id="KOM49353.1"/>
    </source>
</evidence>
<gene>
    <name evidence="1" type="ORF">LR48_Vigan08g018000</name>
</gene>
<dbReference type="AlphaFoldDB" id="A0A0L9V2T5"/>
<dbReference type="Gramene" id="KOM49353">
    <property type="protein sequence ID" value="KOM49353"/>
    <property type="gene ID" value="LR48_Vigan08g018000"/>
</dbReference>
<dbReference type="SUPFAM" id="SSF54001">
    <property type="entry name" value="Cysteine proteinases"/>
    <property type="match status" value="1"/>
</dbReference>
<evidence type="ECO:0000313" key="2">
    <source>
        <dbReference type="Proteomes" id="UP000053144"/>
    </source>
</evidence>
<dbReference type="InterPro" id="IPR038765">
    <property type="entry name" value="Papain-like_cys_pep_sf"/>
</dbReference>
<reference evidence="2" key="1">
    <citation type="journal article" date="2015" name="Proc. Natl. Acad. Sci. U.S.A.">
        <title>Genome sequencing of adzuki bean (Vigna angularis) provides insight into high starch and low fat accumulation and domestication.</title>
        <authorList>
            <person name="Yang K."/>
            <person name="Tian Z."/>
            <person name="Chen C."/>
            <person name="Luo L."/>
            <person name="Zhao B."/>
            <person name="Wang Z."/>
            <person name="Yu L."/>
            <person name="Li Y."/>
            <person name="Sun Y."/>
            <person name="Li W."/>
            <person name="Chen Y."/>
            <person name="Li Y."/>
            <person name="Zhang Y."/>
            <person name="Ai D."/>
            <person name="Zhao J."/>
            <person name="Shang C."/>
            <person name="Ma Y."/>
            <person name="Wu B."/>
            <person name="Wang M."/>
            <person name="Gao L."/>
            <person name="Sun D."/>
            <person name="Zhang P."/>
            <person name="Guo F."/>
            <person name="Wang W."/>
            <person name="Li Y."/>
            <person name="Wang J."/>
            <person name="Varshney R.K."/>
            <person name="Wang J."/>
            <person name="Ling H.Q."/>
            <person name="Wan P."/>
        </authorList>
    </citation>
    <scope>NUCLEOTIDE SEQUENCE</scope>
    <source>
        <strain evidence="2">cv. Jingnong 6</strain>
    </source>
</reference>
<evidence type="ECO:0008006" key="3">
    <source>
        <dbReference type="Google" id="ProtNLM"/>
    </source>
</evidence>
<sequence length="183" mass="21739">MTKLLRLNRGPLEVYWDNRVFGIPPHVPVYITFNDALEIIEGDKMLNISILQLWCMYLDTVIVDQGRSSMSHRQLMLIIPKQCKIVLFCSLHRKMKNDLINMLQGVIGKNRGQLVFVLYPKVCNKQLDSWECGYYIMSWIKTIIRVVIIDDWNERFNSTSYIPDDAIKKIRHEWTTYLLQRWT</sequence>
<proteinExistence type="predicted"/>
<accession>A0A0L9V2T5</accession>